<dbReference type="SMART" id="SM00645">
    <property type="entry name" value="Pept_C1"/>
    <property type="match status" value="1"/>
</dbReference>
<evidence type="ECO:0000256" key="1">
    <source>
        <dbReference type="ARBA" id="ARBA00008455"/>
    </source>
</evidence>
<comment type="similarity">
    <text evidence="1">Belongs to the peptidase C1 family.</text>
</comment>
<dbReference type="PROSITE" id="PS00139">
    <property type="entry name" value="THIOL_PROTEASE_CYS"/>
    <property type="match status" value="1"/>
</dbReference>
<dbReference type="InterPro" id="IPR000668">
    <property type="entry name" value="Peptidase_C1A_C"/>
</dbReference>
<feature type="chain" id="PRO_5045234944" description="Peptidase C1A papain C-terminal domain-containing protein" evidence="3">
    <location>
        <begin position="21"/>
        <end position="407"/>
    </location>
</feature>
<accession>A0ABN9QEJ8</accession>
<dbReference type="CDD" id="cd02248">
    <property type="entry name" value="Peptidase_C1A"/>
    <property type="match status" value="1"/>
</dbReference>
<dbReference type="InterPro" id="IPR013128">
    <property type="entry name" value="Peptidase_C1A"/>
</dbReference>
<proteinExistence type="inferred from homology"/>
<dbReference type="EMBL" id="CAUYUJ010003006">
    <property type="protein sequence ID" value="CAK0803449.1"/>
    <property type="molecule type" value="Genomic_DNA"/>
</dbReference>
<name>A0ABN9QEJ8_9DINO</name>
<reference evidence="5" key="1">
    <citation type="submission" date="2023-10" db="EMBL/GenBank/DDBJ databases">
        <authorList>
            <person name="Chen Y."/>
            <person name="Shah S."/>
            <person name="Dougan E. K."/>
            <person name="Thang M."/>
            <person name="Chan C."/>
        </authorList>
    </citation>
    <scope>NUCLEOTIDE SEQUENCE [LARGE SCALE GENOMIC DNA]</scope>
</reference>
<evidence type="ECO:0000313" key="5">
    <source>
        <dbReference type="EMBL" id="CAK0803449.1"/>
    </source>
</evidence>
<feature type="signal peptide" evidence="3">
    <location>
        <begin position="1"/>
        <end position="20"/>
    </location>
</feature>
<dbReference type="InterPro" id="IPR039417">
    <property type="entry name" value="Peptidase_C1A_papain-like"/>
</dbReference>
<dbReference type="InterPro" id="IPR000169">
    <property type="entry name" value="Pept_cys_AS"/>
</dbReference>
<evidence type="ECO:0000256" key="2">
    <source>
        <dbReference type="ARBA" id="ARBA00023145"/>
    </source>
</evidence>
<dbReference type="PRINTS" id="PR00705">
    <property type="entry name" value="PAPAIN"/>
</dbReference>
<organism evidence="5 6">
    <name type="scientific">Prorocentrum cordatum</name>
    <dbReference type="NCBI Taxonomy" id="2364126"/>
    <lineage>
        <taxon>Eukaryota</taxon>
        <taxon>Sar</taxon>
        <taxon>Alveolata</taxon>
        <taxon>Dinophyceae</taxon>
        <taxon>Prorocentrales</taxon>
        <taxon>Prorocentraceae</taxon>
        <taxon>Prorocentrum</taxon>
    </lineage>
</organism>
<evidence type="ECO:0000256" key="3">
    <source>
        <dbReference type="SAM" id="SignalP"/>
    </source>
</evidence>
<evidence type="ECO:0000259" key="4">
    <source>
        <dbReference type="SMART" id="SM00645"/>
    </source>
</evidence>
<dbReference type="Gene3D" id="3.90.70.10">
    <property type="entry name" value="Cysteine proteinases"/>
    <property type="match status" value="1"/>
</dbReference>
<dbReference type="PANTHER" id="PTHR12411">
    <property type="entry name" value="CYSTEINE PROTEASE FAMILY C1-RELATED"/>
    <property type="match status" value="1"/>
</dbReference>
<keyword evidence="6" id="KW-1185">Reference proteome</keyword>
<keyword evidence="2" id="KW-0865">Zymogen</keyword>
<sequence>MPPPPLAAVLALALPHAAVSLAPVQSRTVVTSPSFEQFVELHERDYAPGSEEYSWRAGLYARTAEAVDGHNADPSRSWTASVGKFADYTAEERLGLHGLVHGEPGGAAAEAVDGSPVVNLAARREEFPKFFSWGHLRSLRQVKNQGSCGSCWAASALKALEAHYEIATNKTKTFSVQHLVSCAENTRHCGGTGGCHGATSDIAFQYILEHGILTEDQYPYMHRDDKCPSALAARSTRAADLGMLTWERLPENEYDPVVRTLVEVGPLVVSVAASSGFADYGISVYQQGVYDNCRQDAVLNHAMVLFGYGQSLKGGRSQGYWQLQNSWGRDWGEGGTMRMLRRIQSTPKEEEFYCGVDREPLKGSGCPGGPDTIKVCGSCGILFKGTFPRMSAAKTESPPVRQRHWFR</sequence>
<evidence type="ECO:0000313" key="6">
    <source>
        <dbReference type="Proteomes" id="UP001189429"/>
    </source>
</evidence>
<keyword evidence="3" id="KW-0732">Signal</keyword>
<dbReference type="Pfam" id="PF00112">
    <property type="entry name" value="Peptidase_C1"/>
    <property type="match status" value="1"/>
</dbReference>
<dbReference type="Proteomes" id="UP001189429">
    <property type="component" value="Unassembled WGS sequence"/>
</dbReference>
<gene>
    <name evidence="5" type="ORF">PCOR1329_LOCUS10598</name>
</gene>
<feature type="domain" description="Peptidase C1A papain C-terminal" evidence="4">
    <location>
        <begin position="127"/>
        <end position="348"/>
    </location>
</feature>
<dbReference type="SUPFAM" id="SSF54001">
    <property type="entry name" value="Cysteine proteinases"/>
    <property type="match status" value="1"/>
</dbReference>
<protein>
    <recommendedName>
        <fullName evidence="4">Peptidase C1A papain C-terminal domain-containing protein</fullName>
    </recommendedName>
</protein>
<comment type="caution">
    <text evidence="5">The sequence shown here is derived from an EMBL/GenBank/DDBJ whole genome shotgun (WGS) entry which is preliminary data.</text>
</comment>
<dbReference type="InterPro" id="IPR038765">
    <property type="entry name" value="Papain-like_cys_pep_sf"/>
</dbReference>